<dbReference type="PATRIC" id="fig|512763.3.peg.4166"/>
<evidence type="ECO:0000313" key="3">
    <source>
        <dbReference type="Proteomes" id="UP000061382"/>
    </source>
</evidence>
<dbReference type="GO" id="GO:0003677">
    <property type="term" value="F:DNA binding"/>
    <property type="evidence" value="ECO:0007669"/>
    <property type="project" value="InterPro"/>
</dbReference>
<dbReference type="Pfam" id="PF12728">
    <property type="entry name" value="HTH_17"/>
    <property type="match status" value="1"/>
</dbReference>
<gene>
    <name evidence="2" type="ORF">DC20_18980</name>
</gene>
<dbReference type="NCBIfam" id="TIGR01764">
    <property type="entry name" value="excise"/>
    <property type="match status" value="1"/>
</dbReference>
<proteinExistence type="predicted"/>
<dbReference type="InterPro" id="IPR041657">
    <property type="entry name" value="HTH_17"/>
</dbReference>
<dbReference type="OrthoDB" id="1003442at2"/>
<dbReference type="Gene3D" id="3.90.105.50">
    <property type="match status" value="1"/>
</dbReference>
<keyword evidence="3" id="KW-1185">Reference proteome</keyword>
<dbReference type="InterPro" id="IPR010093">
    <property type="entry name" value="SinI_DNA-bd"/>
</dbReference>
<organism evidence="2 3">
    <name type="scientific">Rufibacter tibetensis</name>
    <dbReference type="NCBI Taxonomy" id="512763"/>
    <lineage>
        <taxon>Bacteria</taxon>
        <taxon>Pseudomonadati</taxon>
        <taxon>Bacteroidota</taxon>
        <taxon>Cytophagia</taxon>
        <taxon>Cytophagales</taxon>
        <taxon>Hymenobacteraceae</taxon>
        <taxon>Rufibacter</taxon>
    </lineage>
</organism>
<feature type="domain" description="Helix-turn-helix" evidence="1">
    <location>
        <begin position="69"/>
        <end position="115"/>
    </location>
</feature>
<evidence type="ECO:0000259" key="1">
    <source>
        <dbReference type="Pfam" id="PF12728"/>
    </source>
</evidence>
<name>A0A0P0CAL8_9BACT</name>
<dbReference type="KEGG" id="rti:DC20_18980"/>
<protein>
    <recommendedName>
        <fullName evidence="1">Helix-turn-helix domain-containing protein</fullName>
    </recommendedName>
</protein>
<reference evidence="2 3" key="1">
    <citation type="submission" date="2015-08" db="EMBL/GenBank/DDBJ databases">
        <title>Complete genome sequence of Rufibacter tibetensis strain 1351t, a radiation-resistant bacterium from tibet plateau.</title>
        <authorList>
            <person name="Dai J."/>
        </authorList>
    </citation>
    <scope>NUCLEOTIDE SEQUENCE [LARGE SCALE GENOMIC DNA]</scope>
    <source>
        <strain evidence="2 3">1351</strain>
    </source>
</reference>
<dbReference type="EMBL" id="CP012643">
    <property type="protein sequence ID" value="ALJ00680.1"/>
    <property type="molecule type" value="Genomic_DNA"/>
</dbReference>
<dbReference type="InterPro" id="IPR038148">
    <property type="entry name" value="Tn1545/Tn916_Xis"/>
</dbReference>
<dbReference type="RefSeq" id="WP_062545275.1">
    <property type="nucleotide sequence ID" value="NZ_CP012643.1"/>
</dbReference>
<dbReference type="STRING" id="512763.DC20_18980"/>
<evidence type="ECO:0000313" key="2">
    <source>
        <dbReference type="EMBL" id="ALJ00680.1"/>
    </source>
</evidence>
<accession>A0A0P0CAL8</accession>
<dbReference type="AlphaFoldDB" id="A0A0P0CAL8"/>
<dbReference type="Proteomes" id="UP000061382">
    <property type="component" value="Chromosome"/>
</dbReference>
<sequence length="119" mass="13647">MSSNIRLTRRCHVCGVSFVAKTTVTKNCSDRCAKKAYKLKIKNQKVYASESETSSQIPYVAIEISAKSYLSIKEAALLYGVSEKTIRRKIARKEMPIIRFSKRIVLIKKEFENLLRIET</sequence>